<dbReference type="PANTHER" id="PTHR42942">
    <property type="entry name" value="6-O-METHYLGUANINE DNA METHYLTRANSFERASE"/>
    <property type="match status" value="1"/>
</dbReference>
<keyword evidence="1" id="KW-0227">DNA damage</keyword>
<reference evidence="3 4" key="1">
    <citation type="submission" date="2017-08" db="EMBL/GenBank/DDBJ databases">
        <title>Substantial Increase in Enzyme Production by Combined Drug-Resistance Mutations in Paenibacillus agaridevorans.</title>
        <authorList>
            <person name="Tanaka Y."/>
            <person name="Funane K."/>
            <person name="Hosaka T."/>
            <person name="Shiwa Y."/>
            <person name="Fujita N."/>
            <person name="Miyazaki T."/>
            <person name="Yoshikawa H."/>
            <person name="Murakami K."/>
            <person name="Kasahara K."/>
            <person name="Inaoka T."/>
            <person name="Hiraga Y."/>
            <person name="Ochi K."/>
        </authorList>
    </citation>
    <scope>NUCLEOTIDE SEQUENCE [LARGE SCALE GENOMIC DNA]</scope>
    <source>
        <strain evidence="3 4">T-3040</strain>
    </source>
</reference>
<protein>
    <submittedName>
        <fullName evidence="3">Putative DNA methyltransferase</fullName>
    </submittedName>
</protein>
<organism evidence="3 4">
    <name type="scientific">Paenibacillus agaridevorans</name>
    <dbReference type="NCBI Taxonomy" id="171404"/>
    <lineage>
        <taxon>Bacteria</taxon>
        <taxon>Bacillati</taxon>
        <taxon>Bacillota</taxon>
        <taxon>Bacilli</taxon>
        <taxon>Bacillales</taxon>
        <taxon>Paenibacillaceae</taxon>
        <taxon>Paenibacillus</taxon>
    </lineage>
</organism>
<dbReference type="InterPro" id="IPR036388">
    <property type="entry name" value="WH-like_DNA-bd_sf"/>
</dbReference>
<dbReference type="InterPro" id="IPR036217">
    <property type="entry name" value="MethylDNA_cys_MeTrfase_DNAb"/>
</dbReference>
<dbReference type="InterPro" id="IPR052520">
    <property type="entry name" value="ATL_DNA_repair"/>
</dbReference>
<sequence length="121" mass="13682">MQPFTKAVIDVIKSIPEGRVMTYGQIAEQAGSARGARQVVRILHSMSSAHGLPWHRVVNAKGEIAVQDDEARFQQELYLSEEGIEVERGGRIDLNRYRHWPEEGFKEGFSAAAEDMRNKDE</sequence>
<proteinExistence type="predicted"/>
<dbReference type="RefSeq" id="WP_108994895.1">
    <property type="nucleotide sequence ID" value="NZ_BDQX01000317.1"/>
</dbReference>
<dbReference type="GO" id="GO:0032259">
    <property type="term" value="P:methylation"/>
    <property type="evidence" value="ECO:0007669"/>
    <property type="project" value="UniProtKB-KW"/>
</dbReference>
<dbReference type="InterPro" id="IPR014048">
    <property type="entry name" value="MethylDNA_cys_MeTrfase_DNA-bd"/>
</dbReference>
<evidence type="ECO:0000313" key="3">
    <source>
        <dbReference type="EMBL" id="GBG10383.1"/>
    </source>
</evidence>
<feature type="domain" description="Methylated-DNA-[protein]-cysteine S-methyltransferase DNA binding" evidence="2">
    <location>
        <begin position="3"/>
        <end position="81"/>
    </location>
</feature>
<evidence type="ECO:0000313" key="4">
    <source>
        <dbReference type="Proteomes" id="UP000245202"/>
    </source>
</evidence>
<dbReference type="Proteomes" id="UP000245202">
    <property type="component" value="Unassembled WGS sequence"/>
</dbReference>
<accession>A0A2R5F279</accession>
<evidence type="ECO:0000259" key="2">
    <source>
        <dbReference type="Pfam" id="PF01035"/>
    </source>
</evidence>
<dbReference type="EMBL" id="BDQX01000317">
    <property type="protein sequence ID" value="GBG10383.1"/>
    <property type="molecule type" value="Genomic_DNA"/>
</dbReference>
<dbReference type="GO" id="GO:0006281">
    <property type="term" value="P:DNA repair"/>
    <property type="evidence" value="ECO:0007669"/>
    <property type="project" value="InterPro"/>
</dbReference>
<name>A0A2R5F279_9BACL</name>
<dbReference type="CDD" id="cd06445">
    <property type="entry name" value="ATase"/>
    <property type="match status" value="1"/>
</dbReference>
<dbReference type="Pfam" id="PF01035">
    <property type="entry name" value="DNA_binding_1"/>
    <property type="match status" value="1"/>
</dbReference>
<dbReference type="AlphaFoldDB" id="A0A2R5F279"/>
<keyword evidence="3" id="KW-0808">Transferase</keyword>
<dbReference type="PANTHER" id="PTHR42942:SF1">
    <property type="entry name" value="ALKYLTRANSFERASE-LIKE PROTEIN 1"/>
    <property type="match status" value="1"/>
</dbReference>
<keyword evidence="3" id="KW-0489">Methyltransferase</keyword>
<gene>
    <name evidence="3" type="ORF">PAT3040_05114</name>
</gene>
<keyword evidence="4" id="KW-1185">Reference proteome</keyword>
<dbReference type="Gene3D" id="1.10.10.10">
    <property type="entry name" value="Winged helix-like DNA-binding domain superfamily/Winged helix DNA-binding domain"/>
    <property type="match status" value="1"/>
</dbReference>
<dbReference type="GO" id="GO:0008168">
    <property type="term" value="F:methyltransferase activity"/>
    <property type="evidence" value="ECO:0007669"/>
    <property type="project" value="UniProtKB-KW"/>
</dbReference>
<evidence type="ECO:0000256" key="1">
    <source>
        <dbReference type="ARBA" id="ARBA00022763"/>
    </source>
</evidence>
<comment type="caution">
    <text evidence="3">The sequence shown here is derived from an EMBL/GenBank/DDBJ whole genome shotgun (WGS) entry which is preliminary data.</text>
</comment>
<dbReference type="SUPFAM" id="SSF46767">
    <property type="entry name" value="Methylated DNA-protein cysteine methyltransferase, C-terminal domain"/>
    <property type="match status" value="1"/>
</dbReference>